<sequence>MRTGTLKASLALLAMAPLSACISFGAKPPPSLLTLTSAAAIPAGQTQSSANAATITIMVPAVSQALATARVPVQTSDTSIAYIVNAQWVEPPARLFARLVSDTVAAKTGRVVLSTAQSISDPGARLSGELRSFGVDAATKEAVVIFDGALMRSEGHVIEKRRFEARVPIAKIEAEDAGTGINQAANQVAGEVADWVGH</sequence>
<evidence type="ECO:0000313" key="4">
    <source>
        <dbReference type="Proteomes" id="UP001419910"/>
    </source>
</evidence>
<proteinExistence type="predicted"/>
<keyword evidence="1" id="KW-0732">Signal</keyword>
<keyword evidence="4" id="KW-1185">Reference proteome</keyword>
<dbReference type="InterPro" id="IPR005586">
    <property type="entry name" value="ABC_trans_aux"/>
</dbReference>
<reference evidence="3 4" key="1">
    <citation type="submission" date="2024-05" db="EMBL/GenBank/DDBJ databases">
        <authorList>
            <person name="Liu Q."/>
            <person name="Xin Y.-H."/>
        </authorList>
    </citation>
    <scope>NUCLEOTIDE SEQUENCE [LARGE SCALE GENOMIC DNA]</scope>
    <source>
        <strain evidence="3 4">CGMCC 1.10181</strain>
    </source>
</reference>
<feature type="chain" id="PRO_5046553167" evidence="1">
    <location>
        <begin position="21"/>
        <end position="198"/>
    </location>
</feature>
<protein>
    <submittedName>
        <fullName evidence="3">ABC-type transport auxiliary lipoprotein family protein</fullName>
    </submittedName>
</protein>
<dbReference type="SUPFAM" id="SSF159594">
    <property type="entry name" value="XCC0632-like"/>
    <property type="match status" value="1"/>
</dbReference>
<feature type="domain" description="ABC-type transport auxiliary lipoprotein component" evidence="2">
    <location>
        <begin position="39"/>
        <end position="193"/>
    </location>
</feature>
<dbReference type="Proteomes" id="UP001419910">
    <property type="component" value="Unassembled WGS sequence"/>
</dbReference>
<comment type="caution">
    <text evidence="3">The sequence shown here is derived from an EMBL/GenBank/DDBJ whole genome shotgun (WGS) entry which is preliminary data.</text>
</comment>
<dbReference type="EMBL" id="JBDIME010000033">
    <property type="protein sequence ID" value="MEN2792781.1"/>
    <property type="molecule type" value="Genomic_DNA"/>
</dbReference>
<name>A0ABU9YAJ5_9SPHN</name>
<gene>
    <name evidence="3" type="ORF">ABC974_24345</name>
</gene>
<keyword evidence="3" id="KW-0449">Lipoprotein</keyword>
<dbReference type="RefSeq" id="WP_343887076.1">
    <property type="nucleotide sequence ID" value="NZ_BAAAEH010000001.1"/>
</dbReference>
<evidence type="ECO:0000259" key="2">
    <source>
        <dbReference type="Pfam" id="PF03886"/>
    </source>
</evidence>
<dbReference type="Pfam" id="PF03886">
    <property type="entry name" value="ABC_trans_aux"/>
    <property type="match status" value="1"/>
</dbReference>
<feature type="signal peptide" evidence="1">
    <location>
        <begin position="1"/>
        <end position="20"/>
    </location>
</feature>
<accession>A0ABU9YAJ5</accession>
<evidence type="ECO:0000313" key="3">
    <source>
        <dbReference type="EMBL" id="MEN2792781.1"/>
    </source>
</evidence>
<dbReference type="Gene3D" id="3.40.50.10610">
    <property type="entry name" value="ABC-type transport auxiliary lipoprotein component"/>
    <property type="match status" value="1"/>
</dbReference>
<organism evidence="3 4">
    <name type="scientific">Sphingomonas oligophenolica</name>
    <dbReference type="NCBI Taxonomy" id="301154"/>
    <lineage>
        <taxon>Bacteria</taxon>
        <taxon>Pseudomonadati</taxon>
        <taxon>Pseudomonadota</taxon>
        <taxon>Alphaproteobacteria</taxon>
        <taxon>Sphingomonadales</taxon>
        <taxon>Sphingomonadaceae</taxon>
        <taxon>Sphingomonas</taxon>
    </lineage>
</organism>
<evidence type="ECO:0000256" key="1">
    <source>
        <dbReference type="SAM" id="SignalP"/>
    </source>
</evidence>